<dbReference type="InterPro" id="IPR026960">
    <property type="entry name" value="RVT-Znf"/>
</dbReference>
<dbReference type="RefSeq" id="XP_018463709.1">
    <property type="nucleotide sequence ID" value="XM_018608207.1"/>
</dbReference>
<dbReference type="KEGG" id="rsz:108834892"/>
<evidence type="ECO:0000313" key="3">
    <source>
        <dbReference type="RefSeq" id="XP_018463709.1"/>
    </source>
</evidence>
<dbReference type="SUPFAM" id="SSF56672">
    <property type="entry name" value="DNA/RNA polymerases"/>
    <property type="match status" value="1"/>
</dbReference>
<name>A0A6J0LV90_RAPSA</name>
<keyword evidence="2" id="KW-1185">Reference proteome</keyword>
<reference evidence="2" key="1">
    <citation type="journal article" date="2019" name="Database">
        <title>The radish genome database (RadishGD): an integrated information resource for radish genomics.</title>
        <authorList>
            <person name="Yu H.J."/>
            <person name="Baek S."/>
            <person name="Lee Y.J."/>
            <person name="Cho A."/>
            <person name="Mun J.H."/>
        </authorList>
    </citation>
    <scope>NUCLEOTIDE SEQUENCE [LARGE SCALE GENOMIC DNA]</scope>
    <source>
        <strain evidence="2">cv. WK10039</strain>
    </source>
</reference>
<dbReference type="CDD" id="cd01650">
    <property type="entry name" value="RT_nLTR_like"/>
    <property type="match status" value="1"/>
</dbReference>
<dbReference type="PANTHER" id="PTHR33116:SF86">
    <property type="entry name" value="REVERSE TRANSCRIPTASE DOMAIN-CONTAINING PROTEIN"/>
    <property type="match status" value="1"/>
</dbReference>
<dbReference type="PANTHER" id="PTHR33116">
    <property type="entry name" value="REVERSE TRANSCRIPTASE ZINC-BINDING DOMAIN-CONTAINING PROTEIN-RELATED-RELATED"/>
    <property type="match status" value="1"/>
</dbReference>
<dbReference type="GeneID" id="108834892"/>
<dbReference type="Pfam" id="PF00078">
    <property type="entry name" value="RVT_1"/>
    <property type="match status" value="1"/>
</dbReference>
<organism evidence="2 3">
    <name type="scientific">Raphanus sativus</name>
    <name type="common">Radish</name>
    <name type="synonym">Raphanus raphanistrum var. sativus</name>
    <dbReference type="NCBI Taxonomy" id="3726"/>
    <lineage>
        <taxon>Eukaryota</taxon>
        <taxon>Viridiplantae</taxon>
        <taxon>Streptophyta</taxon>
        <taxon>Embryophyta</taxon>
        <taxon>Tracheophyta</taxon>
        <taxon>Spermatophyta</taxon>
        <taxon>Magnoliopsida</taxon>
        <taxon>eudicotyledons</taxon>
        <taxon>Gunneridae</taxon>
        <taxon>Pentapetalae</taxon>
        <taxon>rosids</taxon>
        <taxon>malvids</taxon>
        <taxon>Brassicales</taxon>
        <taxon>Brassicaceae</taxon>
        <taxon>Brassiceae</taxon>
        <taxon>Raphanus</taxon>
    </lineage>
</organism>
<dbReference type="AlphaFoldDB" id="A0A6J0LV90"/>
<dbReference type="InterPro" id="IPR043502">
    <property type="entry name" value="DNA/RNA_pol_sf"/>
</dbReference>
<dbReference type="Pfam" id="PF13966">
    <property type="entry name" value="zf-RVT"/>
    <property type="match status" value="1"/>
</dbReference>
<sequence length="920" mass="104480">MAPNFPKEKAKGDVAVKFYSDLFKSSNPPPFAVSFHDMHPRVTDQMNEELTKPVSVQEVQEALFSINPSKAPGPDGMSALFYQKFWSIVQAQVVREVQRFFEEGILPKEWNYTHLCLIPKIQDPESISDLRPISLCSVMYKIISKVMAKRIVPVLQVIISPTQSAFVSERLMTYNITIAHEMIHSLGDSQDCNSDKMVVKTDMSKAYDRVEWGYLRSLMCALGFDQKWIFWVMKCVSSVTYSVLINDQPHGVIVPQRGLRQGDPLSPALFVLCSEGLNHLLTRAESGEEISGIKFGLTGPSINQLHFADDCLFACQANAEQSHNLINILTRYEQVTGQKLNPAKSSIIFGKSVREAEKGRIKTVLGIEKEGGMDKYLGIPEIMKGSKIKLFSYLKERMNNKISGWHAKHLSQGGKEVLIKAVASALPVLPMSVYQLPKTVISGLSSEMARFWWDGLAFKRKIHWMSWEKLCLSKEDGGMGFRELECFNQALLAKQAWRMIQFEDCLMARVLKGKYFGEKRFLDVRMGNKVSYAWKSILFGRELLQKGLKYSVGDGRDIHVWSEPWMEDEDGTCRPPYRKQRVFDANLKVSDVIDFPKRRWNKTLLDELFVPSDVQILLRNQPSVFDRDSWVWKSTPSGLYTVKTGYELAFSVNKKELLRYALHARGMKGDVVCQTCGLDGESINHVLFSCTLARQIWAQSGFPHPPGGFHDSSIFANVSYLLQAWRFLYNGVQTCIKAFDEARLWFLAQDVAQQSNAENSQVITTHSASCIAPPIDFVKCTIGMRWSKKSKEVGAACVLSDAGGMTLLHSRRSFAGVWSKEEAYFLSLVWAVESMLSHKCLNVYFTLEWRMLVNAINRPKAWPSFKFKVTEIRHLLGELLAWRVVFERSEGHRDASLIANSVIIGDRFQSYVARGAPRWL</sequence>
<dbReference type="InterPro" id="IPR000477">
    <property type="entry name" value="RT_dom"/>
</dbReference>
<protein>
    <submittedName>
        <fullName evidence="3">Uncharacterized protein LOC108834892</fullName>
    </submittedName>
</protein>
<accession>A0A6J0LV90</accession>
<dbReference type="Proteomes" id="UP000504610">
    <property type="component" value="Chromosome 9"/>
</dbReference>
<evidence type="ECO:0000313" key="2">
    <source>
        <dbReference type="Proteomes" id="UP000504610"/>
    </source>
</evidence>
<reference evidence="3" key="2">
    <citation type="submission" date="2025-08" db="UniProtKB">
        <authorList>
            <consortium name="RefSeq"/>
        </authorList>
    </citation>
    <scope>IDENTIFICATION</scope>
    <source>
        <tissue evidence="3">Leaf</tissue>
    </source>
</reference>
<gene>
    <name evidence="3" type="primary">LOC108834892</name>
</gene>
<feature type="domain" description="Reverse transcriptase" evidence="1">
    <location>
        <begin position="99"/>
        <end position="381"/>
    </location>
</feature>
<dbReference type="OrthoDB" id="1110845at2759"/>
<dbReference type="PROSITE" id="PS50878">
    <property type="entry name" value="RT_POL"/>
    <property type="match status" value="1"/>
</dbReference>
<evidence type="ECO:0000259" key="1">
    <source>
        <dbReference type="PROSITE" id="PS50878"/>
    </source>
</evidence>
<proteinExistence type="predicted"/>